<feature type="transmembrane region" description="Helical" evidence="5">
    <location>
        <begin position="18"/>
        <end position="51"/>
    </location>
</feature>
<sequence>VADQGKEILNFQISMTLYFIVSAVLAIVLIGIPILIGLAIFGFIIIIVAAIKANDGIKYRYPITIHFLD</sequence>
<comment type="subcellular location">
    <subcellularLocation>
        <location evidence="1">Membrane</location>
        <topology evidence="1">Multi-pass membrane protein</topology>
    </subcellularLocation>
</comment>
<evidence type="ECO:0000256" key="3">
    <source>
        <dbReference type="ARBA" id="ARBA00022989"/>
    </source>
</evidence>
<protein>
    <recommendedName>
        <fullName evidence="7">DUF4870 domain-containing protein</fullName>
    </recommendedName>
</protein>
<evidence type="ECO:0000256" key="1">
    <source>
        <dbReference type="ARBA" id="ARBA00004141"/>
    </source>
</evidence>
<accession>A0A383C008</accession>
<dbReference type="AlphaFoldDB" id="A0A383C008"/>
<feature type="non-terminal residue" evidence="6">
    <location>
        <position position="1"/>
    </location>
</feature>
<keyword evidence="4 5" id="KW-0472">Membrane</keyword>
<keyword evidence="3 5" id="KW-1133">Transmembrane helix</keyword>
<organism evidence="6">
    <name type="scientific">marine metagenome</name>
    <dbReference type="NCBI Taxonomy" id="408172"/>
    <lineage>
        <taxon>unclassified sequences</taxon>
        <taxon>metagenomes</taxon>
        <taxon>ecological metagenomes</taxon>
    </lineage>
</organism>
<name>A0A383C008_9ZZZZ</name>
<evidence type="ECO:0000256" key="5">
    <source>
        <dbReference type="SAM" id="Phobius"/>
    </source>
</evidence>
<gene>
    <name evidence="6" type="ORF">METZ01_LOCUS478267</name>
</gene>
<keyword evidence="2 5" id="KW-0812">Transmembrane</keyword>
<evidence type="ECO:0000256" key="4">
    <source>
        <dbReference type="ARBA" id="ARBA00023136"/>
    </source>
</evidence>
<dbReference type="EMBL" id="UINC01204608">
    <property type="protein sequence ID" value="SVE25413.1"/>
    <property type="molecule type" value="Genomic_DNA"/>
</dbReference>
<reference evidence="6" key="1">
    <citation type="submission" date="2018-05" db="EMBL/GenBank/DDBJ databases">
        <authorList>
            <person name="Lanie J.A."/>
            <person name="Ng W.-L."/>
            <person name="Kazmierczak K.M."/>
            <person name="Andrzejewski T.M."/>
            <person name="Davidsen T.M."/>
            <person name="Wayne K.J."/>
            <person name="Tettelin H."/>
            <person name="Glass J.I."/>
            <person name="Rusch D."/>
            <person name="Podicherti R."/>
            <person name="Tsui H.-C.T."/>
            <person name="Winkler M.E."/>
        </authorList>
    </citation>
    <scope>NUCLEOTIDE SEQUENCE</scope>
</reference>
<evidence type="ECO:0000256" key="2">
    <source>
        <dbReference type="ARBA" id="ARBA00022692"/>
    </source>
</evidence>
<evidence type="ECO:0008006" key="7">
    <source>
        <dbReference type="Google" id="ProtNLM"/>
    </source>
</evidence>
<evidence type="ECO:0000313" key="6">
    <source>
        <dbReference type="EMBL" id="SVE25413.1"/>
    </source>
</evidence>
<dbReference type="Pfam" id="PF09685">
    <property type="entry name" value="MamF_MmsF"/>
    <property type="match status" value="1"/>
</dbReference>
<proteinExistence type="predicted"/>
<dbReference type="InterPro" id="IPR019109">
    <property type="entry name" value="MamF_MmsF"/>
</dbReference>